<dbReference type="VEuPathDB" id="FungiDB:BTJ68_15288"/>
<evidence type="ECO:0000256" key="1">
    <source>
        <dbReference type="SAM" id="MobiDB-lite"/>
    </source>
</evidence>
<accession>A0A3M7FR06</accession>
<feature type="compositionally biased region" description="Polar residues" evidence="1">
    <location>
        <begin position="128"/>
        <end position="140"/>
    </location>
</feature>
<evidence type="ECO:0000313" key="2">
    <source>
        <dbReference type="EMBL" id="RMY91136.1"/>
    </source>
</evidence>
<feature type="compositionally biased region" description="Low complexity" evidence="1">
    <location>
        <begin position="37"/>
        <end position="52"/>
    </location>
</feature>
<feature type="region of interest" description="Disordered" evidence="1">
    <location>
        <begin position="1"/>
        <end position="87"/>
    </location>
</feature>
<name>A0A3M7FR06_HORWE</name>
<reference evidence="2 3" key="1">
    <citation type="journal article" date="2018" name="BMC Genomics">
        <title>Genomic evidence for intraspecific hybridization in a clonal and extremely halotolerant yeast.</title>
        <authorList>
            <person name="Gostincar C."/>
            <person name="Stajich J.E."/>
            <person name="Zupancic J."/>
            <person name="Zalar P."/>
            <person name="Gunde-Cimerman N."/>
        </authorList>
    </citation>
    <scope>NUCLEOTIDE SEQUENCE [LARGE SCALE GENOMIC DNA]</scope>
    <source>
        <strain evidence="2 3">EXF-171</strain>
    </source>
</reference>
<evidence type="ECO:0000313" key="3">
    <source>
        <dbReference type="Proteomes" id="UP000281468"/>
    </source>
</evidence>
<dbReference type="EMBL" id="QWIQ01000370">
    <property type="protein sequence ID" value="RMY91136.1"/>
    <property type="molecule type" value="Genomic_DNA"/>
</dbReference>
<feature type="compositionally biased region" description="Basic and acidic residues" evidence="1">
    <location>
        <begin position="141"/>
        <end position="152"/>
    </location>
</feature>
<feature type="region of interest" description="Disordered" evidence="1">
    <location>
        <begin position="100"/>
        <end position="225"/>
    </location>
</feature>
<comment type="caution">
    <text evidence="2">The sequence shown here is derived from an EMBL/GenBank/DDBJ whole genome shotgun (WGS) entry which is preliminary data.</text>
</comment>
<proteinExistence type="predicted"/>
<sequence length="240" mass="26716">MPTCSPSLCKPFGWPSASDKPTIMPFRERAKRLFRRNNNSQSSLAQTSSNNSSEERWPSNVYKPGEPMPRPKYRKPPTKEHKEKLEAFSFADAWRRKSIGSTYSPMGTRAPSRRNSLFSLASRKKSYQGRSSRANSVTSVDTERSGPRRREVNPYSGAAMKSSRLSTEAEAEGDDDITNVGLSRVQSRERAPPRGEGVGEALASDGNAPPKMNTAHDHEPFSEQELNLALQRTHLAVPSH</sequence>
<dbReference type="Proteomes" id="UP000281468">
    <property type="component" value="Unassembled WGS sequence"/>
</dbReference>
<feature type="compositionally biased region" description="Basic and acidic residues" evidence="1">
    <location>
        <begin position="77"/>
        <end position="86"/>
    </location>
</feature>
<protein>
    <submittedName>
        <fullName evidence="2">Uncharacterized protein</fullName>
    </submittedName>
</protein>
<gene>
    <name evidence="2" type="ORF">D0862_09802</name>
</gene>
<organism evidence="2 3">
    <name type="scientific">Hortaea werneckii</name>
    <name type="common">Black yeast</name>
    <name type="synonym">Cladosporium werneckii</name>
    <dbReference type="NCBI Taxonomy" id="91943"/>
    <lineage>
        <taxon>Eukaryota</taxon>
        <taxon>Fungi</taxon>
        <taxon>Dikarya</taxon>
        <taxon>Ascomycota</taxon>
        <taxon>Pezizomycotina</taxon>
        <taxon>Dothideomycetes</taxon>
        <taxon>Dothideomycetidae</taxon>
        <taxon>Mycosphaerellales</taxon>
        <taxon>Teratosphaeriaceae</taxon>
        <taxon>Hortaea</taxon>
    </lineage>
</organism>
<dbReference type="AlphaFoldDB" id="A0A3M7FR06"/>